<dbReference type="PANTHER" id="PTHR35046:SF24">
    <property type="entry name" value="RETROTRANSPOSON GAG DOMAIN-CONTAINING PROTEIN"/>
    <property type="match status" value="1"/>
</dbReference>
<dbReference type="GO" id="GO:0008270">
    <property type="term" value="F:zinc ion binding"/>
    <property type="evidence" value="ECO:0007669"/>
    <property type="project" value="UniProtKB-KW"/>
</dbReference>
<feature type="region of interest" description="Disordered" evidence="2">
    <location>
        <begin position="136"/>
        <end position="186"/>
    </location>
</feature>
<dbReference type="PROSITE" id="PS50158">
    <property type="entry name" value="ZF_CCHC"/>
    <property type="match status" value="1"/>
</dbReference>
<dbReference type="SMART" id="SM00343">
    <property type="entry name" value="ZnF_C2HC"/>
    <property type="match status" value="1"/>
</dbReference>
<dbReference type="Pfam" id="PF00098">
    <property type="entry name" value="zf-CCHC"/>
    <property type="match status" value="1"/>
</dbReference>
<keyword evidence="1" id="KW-0862">Zinc</keyword>
<gene>
    <name evidence="4" type="ORF">BRADI_5g07686v3</name>
</gene>
<dbReference type="AlphaFoldDB" id="A0A0Q3E359"/>
<evidence type="ECO:0000256" key="1">
    <source>
        <dbReference type="PROSITE-ProRule" id="PRU00047"/>
    </source>
</evidence>
<evidence type="ECO:0000313" key="4">
    <source>
        <dbReference type="EMBL" id="KQJ82231.1"/>
    </source>
</evidence>
<feature type="compositionally biased region" description="Low complexity" evidence="2">
    <location>
        <begin position="153"/>
        <end position="168"/>
    </location>
</feature>
<keyword evidence="1" id="KW-0479">Metal-binding</keyword>
<feature type="non-terminal residue" evidence="4">
    <location>
        <position position="1"/>
    </location>
</feature>
<dbReference type="InterPro" id="IPR036875">
    <property type="entry name" value="Znf_CCHC_sf"/>
</dbReference>
<dbReference type="InterPro" id="IPR001878">
    <property type="entry name" value="Znf_CCHC"/>
</dbReference>
<accession>A0A0Q3E359</accession>
<dbReference type="SUPFAM" id="SSF57756">
    <property type="entry name" value="Retrovirus zinc finger-like domains"/>
    <property type="match status" value="1"/>
</dbReference>
<organism evidence="4">
    <name type="scientific">Brachypodium distachyon</name>
    <name type="common">Purple false brome</name>
    <name type="synonym">Trachynia distachya</name>
    <dbReference type="NCBI Taxonomy" id="15368"/>
    <lineage>
        <taxon>Eukaryota</taxon>
        <taxon>Viridiplantae</taxon>
        <taxon>Streptophyta</taxon>
        <taxon>Embryophyta</taxon>
        <taxon>Tracheophyta</taxon>
        <taxon>Spermatophyta</taxon>
        <taxon>Magnoliopsida</taxon>
        <taxon>Liliopsida</taxon>
        <taxon>Poales</taxon>
        <taxon>Poaceae</taxon>
        <taxon>BOP clade</taxon>
        <taxon>Pooideae</taxon>
        <taxon>Stipodae</taxon>
        <taxon>Brachypodieae</taxon>
        <taxon>Brachypodium</taxon>
    </lineage>
</organism>
<sequence>CIGRCSCPCITDHDTVHHRPAEQQNRHQVGYAADGELDYDAPEQHPFVARPAGALRGQSHGRDQVGHAVRVPHDDGEFGRIKLSIPPFSGTREDPEATMSRFFNRLNIEVQDRVEMISYYDIQDLVHQAKRAEQQFKRRQAVAPANSWHHSPTEAAGSSAKTTSSSRSNQVSHSEAPKSGVSKAAPSTHSTFSIECFTCGGRGHMRRDCPNTKRVMLTQDGYVSASDDDKVDVPSAVASEDHDNFDVYPEDAAPNCTNLMVQRKHHVLQPMFDNDIKVATFAVKKKKSQQAKSKPMTVSSQVLGDDEGRISITPAISRTPYILKFGSLCVDVPTKEEVKPNFRTPPVLKCTPV</sequence>
<dbReference type="EnsemblPlants" id="KQJ82231">
    <property type="protein sequence ID" value="KQJ82231"/>
    <property type="gene ID" value="BRADI_5g07686v3"/>
</dbReference>
<protein>
    <recommendedName>
        <fullName evidence="3">CCHC-type domain-containing protein</fullName>
    </recommendedName>
</protein>
<dbReference type="EMBL" id="CM000884">
    <property type="protein sequence ID" value="KQJ82231.1"/>
    <property type="molecule type" value="Genomic_DNA"/>
</dbReference>
<reference evidence="4 5" key="1">
    <citation type="journal article" date="2010" name="Nature">
        <title>Genome sequencing and analysis of the model grass Brachypodium distachyon.</title>
        <authorList>
            <consortium name="International Brachypodium Initiative"/>
        </authorList>
    </citation>
    <scope>NUCLEOTIDE SEQUENCE [LARGE SCALE GENOMIC DNA]</scope>
    <source>
        <strain evidence="4 5">Bd21</strain>
    </source>
</reference>
<reference evidence="4" key="2">
    <citation type="submission" date="2017-06" db="EMBL/GenBank/DDBJ databases">
        <title>WGS assembly of Brachypodium distachyon.</title>
        <authorList>
            <consortium name="The International Brachypodium Initiative"/>
            <person name="Lucas S."/>
            <person name="Harmon-Smith M."/>
            <person name="Lail K."/>
            <person name="Tice H."/>
            <person name="Grimwood J."/>
            <person name="Bruce D."/>
            <person name="Barry K."/>
            <person name="Shu S."/>
            <person name="Lindquist E."/>
            <person name="Wang M."/>
            <person name="Pitluck S."/>
            <person name="Vogel J.P."/>
            <person name="Garvin D.F."/>
            <person name="Mockler T.C."/>
            <person name="Schmutz J."/>
            <person name="Rokhsar D."/>
            <person name="Bevan M.W."/>
        </authorList>
    </citation>
    <scope>NUCLEOTIDE SEQUENCE</scope>
    <source>
        <strain evidence="4">Bd21</strain>
    </source>
</reference>
<name>A0A0Q3E359_BRADI</name>
<keyword evidence="6" id="KW-1185">Reference proteome</keyword>
<keyword evidence="1" id="KW-0863">Zinc-finger</keyword>
<reference evidence="5" key="3">
    <citation type="submission" date="2018-08" db="UniProtKB">
        <authorList>
            <consortium name="EnsemblPlants"/>
        </authorList>
    </citation>
    <scope>IDENTIFICATION</scope>
    <source>
        <strain evidence="5">cv. Bd21</strain>
    </source>
</reference>
<dbReference type="Gramene" id="KQJ82231">
    <property type="protein sequence ID" value="KQJ82231"/>
    <property type="gene ID" value="BRADI_5g07686v3"/>
</dbReference>
<evidence type="ECO:0000256" key="2">
    <source>
        <dbReference type="SAM" id="MobiDB-lite"/>
    </source>
</evidence>
<evidence type="ECO:0000313" key="6">
    <source>
        <dbReference type="Proteomes" id="UP000008810"/>
    </source>
</evidence>
<dbReference type="OrthoDB" id="785668at2759"/>
<dbReference type="InParanoid" id="A0A0Q3E359"/>
<evidence type="ECO:0000313" key="5">
    <source>
        <dbReference type="EnsemblPlants" id="KQJ82231"/>
    </source>
</evidence>
<evidence type="ECO:0000259" key="3">
    <source>
        <dbReference type="PROSITE" id="PS50158"/>
    </source>
</evidence>
<proteinExistence type="predicted"/>
<dbReference type="PANTHER" id="PTHR35046">
    <property type="entry name" value="ZINC KNUCKLE (CCHC-TYPE) FAMILY PROTEIN"/>
    <property type="match status" value="1"/>
</dbReference>
<feature type="domain" description="CCHC-type" evidence="3">
    <location>
        <begin position="196"/>
        <end position="211"/>
    </location>
</feature>
<dbReference type="Proteomes" id="UP000008810">
    <property type="component" value="Chromosome 5"/>
</dbReference>
<dbReference type="Gene3D" id="4.10.60.10">
    <property type="entry name" value="Zinc finger, CCHC-type"/>
    <property type="match status" value="1"/>
</dbReference>
<dbReference type="GO" id="GO:0003676">
    <property type="term" value="F:nucleic acid binding"/>
    <property type="evidence" value="ECO:0007669"/>
    <property type="project" value="InterPro"/>
</dbReference>